<dbReference type="EMBL" id="VTWS01000013">
    <property type="protein sequence ID" value="KAA9341168.1"/>
    <property type="molecule type" value="Genomic_DNA"/>
</dbReference>
<protein>
    <submittedName>
        <fullName evidence="1">Uncharacterized protein</fullName>
    </submittedName>
</protein>
<dbReference type="AlphaFoldDB" id="A0A5N1J353"/>
<evidence type="ECO:0000313" key="1">
    <source>
        <dbReference type="EMBL" id="KAA9341168.1"/>
    </source>
</evidence>
<evidence type="ECO:0000313" key="2">
    <source>
        <dbReference type="Proteomes" id="UP000326344"/>
    </source>
</evidence>
<accession>A0A5N1J353</accession>
<keyword evidence="2" id="KW-1185">Reference proteome</keyword>
<sequence>MILTTELLAIECVNALFWNYTNTDIHVLRVQYKDFDYIWDTYISDLSGQDSFNMLWECWMTKMNVETKAGIIEYALEKYGDEKRGALVGATRAADFWKSLDDGD</sequence>
<proteinExistence type="predicted"/>
<organism evidence="1 2">
    <name type="scientific">Larkinella humicola</name>
    <dbReference type="NCBI Taxonomy" id="2607654"/>
    <lineage>
        <taxon>Bacteria</taxon>
        <taxon>Pseudomonadati</taxon>
        <taxon>Bacteroidota</taxon>
        <taxon>Cytophagia</taxon>
        <taxon>Cytophagales</taxon>
        <taxon>Spirosomataceae</taxon>
        <taxon>Larkinella</taxon>
    </lineage>
</organism>
<name>A0A5N1J353_9BACT</name>
<gene>
    <name evidence="1" type="ORF">F0P93_30500</name>
</gene>
<comment type="caution">
    <text evidence="1">The sequence shown here is derived from an EMBL/GenBank/DDBJ whole genome shotgun (WGS) entry which is preliminary data.</text>
</comment>
<dbReference type="RefSeq" id="WP_150881576.1">
    <property type="nucleotide sequence ID" value="NZ_VTWS01000013.1"/>
</dbReference>
<dbReference type="Proteomes" id="UP000326344">
    <property type="component" value="Unassembled WGS sequence"/>
</dbReference>
<reference evidence="1 2" key="1">
    <citation type="submission" date="2019-09" db="EMBL/GenBank/DDBJ databases">
        <title>Genome Sequence of Larkinella sp MA1.</title>
        <authorList>
            <person name="Srinivasan S."/>
        </authorList>
    </citation>
    <scope>NUCLEOTIDE SEQUENCE [LARGE SCALE GENOMIC DNA]</scope>
    <source>
        <strain evidence="1 2">MA1</strain>
    </source>
</reference>